<keyword evidence="10" id="KW-1185">Reference proteome</keyword>
<organism evidence="9 10">
    <name type="scientific">Odoribacter laneus YIT 12061</name>
    <dbReference type="NCBI Taxonomy" id="742817"/>
    <lineage>
        <taxon>Bacteria</taxon>
        <taxon>Pseudomonadati</taxon>
        <taxon>Bacteroidota</taxon>
        <taxon>Bacteroidia</taxon>
        <taxon>Bacteroidales</taxon>
        <taxon>Odoribacteraceae</taxon>
        <taxon>Odoribacter</taxon>
    </lineage>
</organism>
<feature type="transmembrane region" description="Helical" evidence="8">
    <location>
        <begin position="468"/>
        <end position="487"/>
    </location>
</feature>
<protein>
    <submittedName>
        <fullName evidence="9">TrkH family potassium uptake protein</fullName>
    </submittedName>
</protein>
<feature type="transmembrane region" description="Helical" evidence="8">
    <location>
        <begin position="212"/>
        <end position="238"/>
    </location>
</feature>
<keyword evidence="4 8" id="KW-0812">Transmembrane</keyword>
<keyword evidence="2" id="KW-0813">Transport</keyword>
<sequence>MTPHTELKYKIRQYYQKFQSFVKLSTDIIAFLTSFITLCLLIYEIGFHEDGKIHLFLLETYKVILRIFLYTGLARVLSDPQGVKKERGFWFEVVLLIALVFIIILEAWPAFKDALVSKHFIEVATYLLLSTISVIEFSKQIVTTLQRYVKPEMMFVYSFLFIILVGTFLLLLPNAHTYHLDFIDAFFTSTSAVCITGLTVVDTSTAFTFTGLIILVSLIQIGGIGVMTFTSFFAMSFFSQVSFRDQLSLKNILNENSLSNIFRTLFYIILTTFLIEGFGAYVIYNQIQDIPQHILPDKLFFSIFHAVSSFCNAGFSTLPGNLYNPAVRNLYGFQSWIACLVILGGIGFPILFNFGKLFIHYFHNALSRLKGNPIAHYGQFHIISLTTRIVLPITLILIIGGTFAFLFLENHHILQDVPLSGKIALAFMNAVTPRTAGFNNVEMTSLLPSTLFLILLLMWIGASPMSTGGGIKTTTFVVAFKNIVSIIREKKTVEIARRTISPTSIRRANAIILLSLLWIGGATLLLLITNPQAPFLQALFEVVSALSTVGLSLGLTPELNISGKIIISITMFAGRVGILTLLIGMIRQQPTQPYQYPEENVIL</sequence>
<name>H1DIM2_9BACT</name>
<feature type="transmembrane region" description="Helical" evidence="8">
    <location>
        <begin position="565"/>
        <end position="586"/>
    </location>
</feature>
<comment type="caution">
    <text evidence="9">The sequence shown here is derived from an EMBL/GenBank/DDBJ whole genome shotgun (WGS) entry which is preliminary data.</text>
</comment>
<dbReference type="PANTHER" id="PTHR32024:SF1">
    <property type="entry name" value="KTR SYSTEM POTASSIUM UPTAKE PROTEIN B"/>
    <property type="match status" value="1"/>
</dbReference>
<feature type="transmembrane region" description="Helical" evidence="8">
    <location>
        <begin position="335"/>
        <end position="359"/>
    </location>
</feature>
<accession>H1DIM2</accession>
<evidence type="ECO:0000256" key="5">
    <source>
        <dbReference type="ARBA" id="ARBA00022989"/>
    </source>
</evidence>
<dbReference type="HOGENOM" id="CLU_026429_3_1_10"/>
<comment type="subcellular location">
    <subcellularLocation>
        <location evidence="1">Cell membrane</location>
        <topology evidence="1">Multi-pass membrane protein</topology>
    </subcellularLocation>
</comment>
<feature type="transmembrane region" description="Helical" evidence="8">
    <location>
        <begin position="178"/>
        <end position="200"/>
    </location>
</feature>
<feature type="transmembrane region" description="Helical" evidence="8">
    <location>
        <begin position="55"/>
        <end position="77"/>
    </location>
</feature>
<dbReference type="GO" id="GO:0030001">
    <property type="term" value="P:metal ion transport"/>
    <property type="evidence" value="ECO:0007669"/>
    <property type="project" value="UniProtKB-ARBA"/>
</dbReference>
<evidence type="ECO:0000256" key="1">
    <source>
        <dbReference type="ARBA" id="ARBA00004651"/>
    </source>
</evidence>
<dbReference type="AlphaFoldDB" id="H1DIM2"/>
<keyword evidence="6" id="KW-0406">Ion transport</keyword>
<keyword evidence="5 8" id="KW-1133">Transmembrane helix</keyword>
<feature type="transmembrane region" description="Helical" evidence="8">
    <location>
        <begin position="21"/>
        <end position="43"/>
    </location>
</feature>
<evidence type="ECO:0000256" key="6">
    <source>
        <dbReference type="ARBA" id="ARBA00023065"/>
    </source>
</evidence>
<feature type="transmembrane region" description="Helical" evidence="8">
    <location>
        <begin position="380"/>
        <end position="407"/>
    </location>
</feature>
<feature type="transmembrane region" description="Helical" evidence="8">
    <location>
        <begin position="123"/>
        <end position="142"/>
    </location>
</feature>
<evidence type="ECO:0000256" key="7">
    <source>
        <dbReference type="ARBA" id="ARBA00023136"/>
    </source>
</evidence>
<dbReference type="InterPro" id="IPR003445">
    <property type="entry name" value="Cat_transpt"/>
</dbReference>
<evidence type="ECO:0000256" key="8">
    <source>
        <dbReference type="SAM" id="Phobius"/>
    </source>
</evidence>
<keyword evidence="3" id="KW-1003">Cell membrane</keyword>
<feature type="transmembrane region" description="Helical" evidence="8">
    <location>
        <begin position="154"/>
        <end position="172"/>
    </location>
</feature>
<dbReference type="GO" id="GO:0008324">
    <property type="term" value="F:monoatomic cation transmembrane transporter activity"/>
    <property type="evidence" value="ECO:0007669"/>
    <property type="project" value="InterPro"/>
</dbReference>
<evidence type="ECO:0000256" key="4">
    <source>
        <dbReference type="ARBA" id="ARBA00022692"/>
    </source>
</evidence>
<dbReference type="PANTHER" id="PTHR32024">
    <property type="entry name" value="TRK SYSTEM POTASSIUM UPTAKE PROTEIN TRKG-RELATED"/>
    <property type="match status" value="1"/>
</dbReference>
<dbReference type="EMBL" id="ADMC01000025">
    <property type="protein sequence ID" value="EHP46634.1"/>
    <property type="molecule type" value="Genomic_DNA"/>
</dbReference>
<dbReference type="GeneID" id="98069797"/>
<dbReference type="PATRIC" id="fig|742817.3.peg.2409"/>
<feature type="transmembrane region" description="Helical" evidence="8">
    <location>
        <begin position="443"/>
        <end position="462"/>
    </location>
</feature>
<evidence type="ECO:0000313" key="10">
    <source>
        <dbReference type="Proteomes" id="UP000004892"/>
    </source>
</evidence>
<feature type="transmembrane region" description="Helical" evidence="8">
    <location>
        <begin position="265"/>
        <end position="287"/>
    </location>
</feature>
<reference evidence="9 10" key="1">
    <citation type="submission" date="2012-01" db="EMBL/GenBank/DDBJ databases">
        <title>The Genome Sequence of Odoribacter laneus YIT 12061.</title>
        <authorList>
            <consortium name="The Broad Institute Genome Sequencing Platform"/>
            <person name="Earl A."/>
            <person name="Ward D."/>
            <person name="Feldgarden M."/>
            <person name="Gevers D."/>
            <person name="Morotomi M."/>
            <person name="Young S.K."/>
            <person name="Zeng Q."/>
            <person name="Gargeya S."/>
            <person name="Fitzgerald M."/>
            <person name="Haas B."/>
            <person name="Abouelleil A."/>
            <person name="Alvarado L."/>
            <person name="Arachchi H.M."/>
            <person name="Berlin A."/>
            <person name="Chapman S.B."/>
            <person name="Gearin G."/>
            <person name="Goldberg J."/>
            <person name="Griggs A."/>
            <person name="Gujja S."/>
            <person name="Hansen M."/>
            <person name="Heiman D."/>
            <person name="Howarth C."/>
            <person name="Larimer J."/>
            <person name="Lui A."/>
            <person name="MacDonald P.J.P."/>
            <person name="McCowen C."/>
            <person name="Montmayeur A."/>
            <person name="Murphy C."/>
            <person name="Neiman D."/>
            <person name="Pearson M."/>
            <person name="Priest M."/>
            <person name="Roberts A."/>
            <person name="Saif S."/>
            <person name="Shea T."/>
            <person name="Sisk P."/>
            <person name="Stolte C."/>
            <person name="Sykes S."/>
            <person name="Wortman J."/>
            <person name="Nusbaum C."/>
            <person name="Birren B."/>
        </authorList>
    </citation>
    <scope>NUCLEOTIDE SEQUENCE [LARGE SCALE GENOMIC DNA]</scope>
    <source>
        <strain evidence="9 10">YIT 12061</strain>
    </source>
</reference>
<evidence type="ECO:0000256" key="3">
    <source>
        <dbReference type="ARBA" id="ARBA00022475"/>
    </source>
</evidence>
<dbReference type="eggNOG" id="COG0168">
    <property type="taxonomic scope" value="Bacteria"/>
</dbReference>
<proteinExistence type="predicted"/>
<dbReference type="RefSeq" id="WP_009137398.1">
    <property type="nucleotide sequence ID" value="NZ_JH594596.1"/>
</dbReference>
<dbReference type="Pfam" id="PF02386">
    <property type="entry name" value="TrkH"/>
    <property type="match status" value="1"/>
</dbReference>
<dbReference type="STRING" id="742817.HMPREF9449_02251"/>
<keyword evidence="7 8" id="KW-0472">Membrane</keyword>
<evidence type="ECO:0000313" key="9">
    <source>
        <dbReference type="EMBL" id="EHP46634.1"/>
    </source>
</evidence>
<feature type="transmembrane region" description="Helical" evidence="8">
    <location>
        <begin position="89"/>
        <end position="111"/>
    </location>
</feature>
<gene>
    <name evidence="9" type="ORF">HMPREF9449_02251</name>
</gene>
<evidence type="ECO:0000256" key="2">
    <source>
        <dbReference type="ARBA" id="ARBA00022448"/>
    </source>
</evidence>
<dbReference type="GO" id="GO:0005886">
    <property type="term" value="C:plasma membrane"/>
    <property type="evidence" value="ECO:0007669"/>
    <property type="project" value="UniProtKB-SubCell"/>
</dbReference>
<dbReference type="Proteomes" id="UP000004892">
    <property type="component" value="Unassembled WGS sequence"/>
</dbReference>
<feature type="transmembrane region" description="Helical" evidence="8">
    <location>
        <begin position="508"/>
        <end position="529"/>
    </location>
</feature>